<keyword evidence="1" id="KW-0472">Membrane</keyword>
<dbReference type="Proteomes" id="UP000030403">
    <property type="component" value="Unassembled WGS sequence"/>
</dbReference>
<reference evidence="2 3" key="1">
    <citation type="submission" date="2013-08" db="EMBL/GenBank/DDBJ databases">
        <authorList>
            <person name="Huang J."/>
            <person name="Wang G."/>
        </authorList>
    </citation>
    <scope>NUCLEOTIDE SEQUENCE [LARGE SCALE GENOMIC DNA]</scope>
    <source>
        <strain evidence="2 3">BH030004</strain>
    </source>
</reference>
<comment type="caution">
    <text evidence="2">The sequence shown here is derived from an EMBL/GenBank/DDBJ whole genome shotgun (WGS) entry which is preliminary data.</text>
</comment>
<evidence type="ECO:0000313" key="2">
    <source>
        <dbReference type="EMBL" id="KGX86678.1"/>
    </source>
</evidence>
<feature type="transmembrane region" description="Helical" evidence="1">
    <location>
        <begin position="6"/>
        <end position="28"/>
    </location>
</feature>
<protein>
    <submittedName>
        <fullName evidence="2">Uncharacterized protein</fullName>
    </submittedName>
</protein>
<organism evidence="2 3">
    <name type="scientific">Pontibacillus marinus BH030004 = DSM 16465</name>
    <dbReference type="NCBI Taxonomy" id="1385511"/>
    <lineage>
        <taxon>Bacteria</taxon>
        <taxon>Bacillati</taxon>
        <taxon>Bacillota</taxon>
        <taxon>Bacilli</taxon>
        <taxon>Bacillales</taxon>
        <taxon>Bacillaceae</taxon>
        <taxon>Pontibacillus</taxon>
    </lineage>
</organism>
<evidence type="ECO:0000256" key="1">
    <source>
        <dbReference type="SAM" id="Phobius"/>
    </source>
</evidence>
<dbReference type="RefSeq" id="WP_027445325.1">
    <property type="nucleotide sequence ID" value="NZ_AULJ01000008.1"/>
</dbReference>
<dbReference type="STRING" id="1385511.GCA_000425225_00718"/>
<keyword evidence="1" id="KW-0812">Transmembrane</keyword>
<name>A0A0A5G673_9BACI</name>
<evidence type="ECO:0000313" key="3">
    <source>
        <dbReference type="Proteomes" id="UP000030403"/>
    </source>
</evidence>
<dbReference type="AlphaFoldDB" id="A0A0A5G673"/>
<feature type="transmembrane region" description="Helical" evidence="1">
    <location>
        <begin position="108"/>
        <end position="131"/>
    </location>
</feature>
<accession>A0A0A5G673</accession>
<dbReference type="EMBL" id="AVPF01000029">
    <property type="protein sequence ID" value="KGX86678.1"/>
    <property type="molecule type" value="Genomic_DNA"/>
</dbReference>
<sequence length="153" mass="17432">MDAIGWFLLLLILFYCIFLDELGIVNLSRFFKVNPQKLKAHNVSVWKRILILHSGVSLNVLSFFLFYSIIHFCSPIFFNESISLSQINEFSSTYSLIDLVSNMNNSPATLLTVLLSVHLFGVILILALNLARTIISLVDSAFDFLQKKFGFFD</sequence>
<keyword evidence="3" id="KW-1185">Reference proteome</keyword>
<feature type="transmembrane region" description="Helical" evidence="1">
    <location>
        <begin position="49"/>
        <end position="70"/>
    </location>
</feature>
<gene>
    <name evidence="2" type="ORF">N783_11830</name>
</gene>
<keyword evidence="1" id="KW-1133">Transmembrane helix</keyword>
<proteinExistence type="predicted"/>